<protein>
    <submittedName>
        <fullName evidence="1">Uncharacterized protein</fullName>
    </submittedName>
</protein>
<accession>A0ABN7NLV7</accession>
<keyword evidence="2" id="KW-1185">Reference proteome</keyword>
<proteinExistence type="predicted"/>
<gene>
    <name evidence="1" type="ORF">TPAB3V08_LOCUS1333</name>
</gene>
<sequence length="237" mass="25997">MALAATALLSKGRSYGYRLNIGIGSFIASLLPFSTGSPVFSIKAAFFKNVYSSLGGAAYNSFAPPEYNWNARSPLPDPLQRNKKPHNGLVMNPAGDMISRVKFGQWRTKIGANFTDYLIFSFGIETSSETFGNYFNLAARQGILQSANRQDLKETSFGDCAAFGPVMILAGIKHNLDLIKKTNKYSHNFNDISGRNVLQRDNKGRPLQACLSHCFLYRLAEPAVVHIVPAHGTRKAG</sequence>
<comment type="caution">
    <text evidence="1">The sequence shown here is derived from an EMBL/GenBank/DDBJ whole genome shotgun (WGS) entry which is preliminary data.</text>
</comment>
<evidence type="ECO:0000313" key="2">
    <source>
        <dbReference type="Proteomes" id="UP001153148"/>
    </source>
</evidence>
<feature type="non-terminal residue" evidence="1">
    <location>
        <position position="237"/>
    </location>
</feature>
<dbReference type="EMBL" id="CAJPIN010001190">
    <property type="protein sequence ID" value="CAG2054300.1"/>
    <property type="molecule type" value="Genomic_DNA"/>
</dbReference>
<dbReference type="Proteomes" id="UP001153148">
    <property type="component" value="Unassembled WGS sequence"/>
</dbReference>
<organism evidence="1 2">
    <name type="scientific">Timema podura</name>
    <name type="common">Walking stick</name>
    <dbReference type="NCBI Taxonomy" id="61482"/>
    <lineage>
        <taxon>Eukaryota</taxon>
        <taxon>Metazoa</taxon>
        <taxon>Ecdysozoa</taxon>
        <taxon>Arthropoda</taxon>
        <taxon>Hexapoda</taxon>
        <taxon>Insecta</taxon>
        <taxon>Pterygota</taxon>
        <taxon>Neoptera</taxon>
        <taxon>Polyneoptera</taxon>
        <taxon>Phasmatodea</taxon>
        <taxon>Timematodea</taxon>
        <taxon>Timematoidea</taxon>
        <taxon>Timematidae</taxon>
        <taxon>Timema</taxon>
    </lineage>
</organism>
<reference evidence="1" key="1">
    <citation type="submission" date="2021-03" db="EMBL/GenBank/DDBJ databases">
        <authorList>
            <person name="Tran Van P."/>
        </authorList>
    </citation>
    <scope>NUCLEOTIDE SEQUENCE</scope>
</reference>
<name>A0ABN7NLV7_TIMPD</name>
<evidence type="ECO:0000313" key="1">
    <source>
        <dbReference type="EMBL" id="CAG2054300.1"/>
    </source>
</evidence>